<comment type="caution">
    <text evidence="1">The sequence shown here is derived from an EMBL/GenBank/DDBJ whole genome shotgun (WGS) entry which is preliminary data.</text>
</comment>
<organism evidence="1 2">
    <name type="scientific">Euroglyphus maynei</name>
    <name type="common">Mayne's house dust mite</name>
    <dbReference type="NCBI Taxonomy" id="6958"/>
    <lineage>
        <taxon>Eukaryota</taxon>
        <taxon>Metazoa</taxon>
        <taxon>Ecdysozoa</taxon>
        <taxon>Arthropoda</taxon>
        <taxon>Chelicerata</taxon>
        <taxon>Arachnida</taxon>
        <taxon>Acari</taxon>
        <taxon>Acariformes</taxon>
        <taxon>Sarcoptiformes</taxon>
        <taxon>Astigmata</taxon>
        <taxon>Psoroptidia</taxon>
        <taxon>Analgoidea</taxon>
        <taxon>Pyroglyphidae</taxon>
        <taxon>Pyroglyphinae</taxon>
        <taxon>Euroglyphus</taxon>
    </lineage>
</organism>
<accession>A0A1Y3B474</accession>
<name>A0A1Y3B474_EURMA</name>
<evidence type="ECO:0000313" key="2">
    <source>
        <dbReference type="Proteomes" id="UP000194236"/>
    </source>
</evidence>
<sequence>MCRRFEKLQKLLIYNLTRLMYKYFKTISAKKFMKKTKFRYGTQLKQVKNIISDLAKKSFHWLNFGGNSVHANMVSKIFVRI</sequence>
<evidence type="ECO:0000313" key="1">
    <source>
        <dbReference type="EMBL" id="OTF75632.1"/>
    </source>
</evidence>
<proteinExistence type="predicted"/>
<gene>
    <name evidence="1" type="ORF">BLA29_000106</name>
</gene>
<protein>
    <submittedName>
        <fullName evidence="1">Uncharacterized protein</fullName>
    </submittedName>
</protein>
<reference evidence="1 2" key="1">
    <citation type="submission" date="2017-03" db="EMBL/GenBank/DDBJ databases">
        <title>Genome Survey of Euroglyphus maynei.</title>
        <authorList>
            <person name="Arlian L.G."/>
            <person name="Morgan M.S."/>
            <person name="Rider S.D."/>
        </authorList>
    </citation>
    <scope>NUCLEOTIDE SEQUENCE [LARGE SCALE GENOMIC DNA]</scope>
    <source>
        <strain evidence="1">Arlian Lab</strain>
        <tissue evidence="1">Whole body</tissue>
    </source>
</reference>
<dbReference type="AlphaFoldDB" id="A0A1Y3B474"/>
<dbReference type="Proteomes" id="UP000194236">
    <property type="component" value="Unassembled WGS sequence"/>
</dbReference>
<keyword evidence="2" id="KW-1185">Reference proteome</keyword>
<dbReference type="EMBL" id="MUJZ01040984">
    <property type="protein sequence ID" value="OTF75632.1"/>
    <property type="molecule type" value="Genomic_DNA"/>
</dbReference>